<sequence length="187" mass="19107">MTDPLPLPIRKRLLWRETVVADAHGEPCAPITRVASLAVVANPFAGRFEADLSALFELARRLGPEMAQEAVAALAGPPVSYGKAALVGVAGDMEHGGALIHPRLGAAMRAAAGGGAALIPSNAKIGAAGATLDIPLGHKDEAWSFAHFDTLTVSVADAPLPGEILFAVAFADGGRPHPRVGTGPMTD</sequence>
<organism evidence="1 2">
    <name type="scientific">Albimonas pacifica</name>
    <dbReference type="NCBI Taxonomy" id="1114924"/>
    <lineage>
        <taxon>Bacteria</taxon>
        <taxon>Pseudomonadati</taxon>
        <taxon>Pseudomonadota</taxon>
        <taxon>Alphaproteobacteria</taxon>
        <taxon>Rhodobacterales</taxon>
        <taxon>Paracoccaceae</taxon>
        <taxon>Albimonas</taxon>
    </lineage>
</organism>
<evidence type="ECO:0000313" key="1">
    <source>
        <dbReference type="EMBL" id="SFH99402.1"/>
    </source>
</evidence>
<dbReference type="EMBL" id="FOQH01000003">
    <property type="protein sequence ID" value="SFH99402.1"/>
    <property type="molecule type" value="Genomic_DNA"/>
</dbReference>
<dbReference type="Proteomes" id="UP000199377">
    <property type="component" value="Unassembled WGS sequence"/>
</dbReference>
<dbReference type="InterPro" id="IPR009569">
    <property type="entry name" value="AA_synth_put"/>
</dbReference>
<dbReference type="InterPro" id="IPR035936">
    <property type="entry name" value="BB2672"/>
</dbReference>
<dbReference type="Pfam" id="PF06684">
    <property type="entry name" value="AA_synth"/>
    <property type="match status" value="1"/>
</dbReference>
<dbReference type="RefSeq" id="WP_092859200.1">
    <property type="nucleotide sequence ID" value="NZ_FOQH01000003.1"/>
</dbReference>
<keyword evidence="2" id="KW-1185">Reference proteome</keyword>
<dbReference type="SUPFAM" id="SSF160519">
    <property type="entry name" value="BB2672-like"/>
    <property type="match status" value="1"/>
</dbReference>
<evidence type="ECO:0000313" key="2">
    <source>
        <dbReference type="Proteomes" id="UP000199377"/>
    </source>
</evidence>
<dbReference type="AlphaFoldDB" id="A0A1I3EKA0"/>
<dbReference type="OrthoDB" id="9803312at2"/>
<gene>
    <name evidence="1" type="ORF">SAMN05216258_103432</name>
</gene>
<accession>A0A1I3EKA0</accession>
<reference evidence="1 2" key="1">
    <citation type="submission" date="2016-10" db="EMBL/GenBank/DDBJ databases">
        <authorList>
            <person name="de Groot N.N."/>
        </authorList>
    </citation>
    <scope>NUCLEOTIDE SEQUENCE [LARGE SCALE GENOMIC DNA]</scope>
    <source>
        <strain evidence="1 2">CGMCC 1.11030</strain>
    </source>
</reference>
<protein>
    <submittedName>
        <fullName evidence="1">Amino acid synthesis</fullName>
    </submittedName>
</protein>
<name>A0A1I3EKA0_9RHOB</name>
<dbReference type="STRING" id="1114924.SAMN05216258_103432"/>
<proteinExistence type="predicted"/>
<dbReference type="Gene3D" id="3.30.1330.110">
    <property type="entry name" value="BB2672"/>
    <property type="match status" value="1"/>
</dbReference>